<dbReference type="Pfam" id="PF06747">
    <property type="entry name" value="CHCH"/>
    <property type="match status" value="1"/>
</dbReference>
<dbReference type="Pfam" id="PF00685">
    <property type="entry name" value="Sulfotransfer_1"/>
    <property type="match status" value="1"/>
</dbReference>
<dbReference type="InterPro" id="IPR027417">
    <property type="entry name" value="P-loop_NTPase"/>
</dbReference>
<evidence type="ECO:0000313" key="5">
    <source>
        <dbReference type="Proteomes" id="UP001159405"/>
    </source>
</evidence>
<dbReference type="PANTHER" id="PTHR10704:SF44">
    <property type="entry name" value="LD35051P-RELATED"/>
    <property type="match status" value="1"/>
</dbReference>
<dbReference type="PANTHER" id="PTHR10704">
    <property type="entry name" value="CARBOHYDRATE SULFOTRANSFERASE"/>
    <property type="match status" value="1"/>
</dbReference>
<keyword evidence="1" id="KW-1015">Disulfide bond</keyword>
<sequence>ILSDCKFEPLKMVNITSIAFARKPRLIYGVKRGKVPTKLRPHLLPSRQDDGRAPCVHEMFQLLGCWKSNAYDDAYCREEIQSFMNCVSQQMEIGRRKSSSEWTQDEVNATLKHFTPYLKRVRNLCDAALLRHRNRAEITVFMRKQKLHPINRSYKMQTEKIFRYRDIYMGIYFLGSSTPSYNNRWTEDTKHLIGKNDIDEVAFLTSQRTGARGKGQLAQHSERKRRNLIIVSHGRSGSSLMGDIFNHHPSVFYMYEPLQTAERIQWKSNQGRNYASTVELFLTSLFRCAFDHPEILADIERYYRKPDHPRISQAIASPPLCPYKLTDSRWDPKLCYPMTSESLRSACTINYNLTVIKVLLSRIPENNIKHILNPCNSIDVDCKIVFLVRDPRAVIPSSRSIGFFKEKADNKALLSTRFYSYKQCKQTEDNLEFIRKLPDSLRSKIKLQRYEDLAINPLKELSALYEFAGLPVLQKVRTWLNETTQQSRAACRREDGAAVTCTKDDAWAATNRWRWKVHPHEIDVIERYCQRVLLLMGYRPVDGSHDLLADKEIPLFSSDYEAKHWFFN</sequence>
<dbReference type="InterPro" id="IPR000863">
    <property type="entry name" value="Sulfotransferase_dom"/>
</dbReference>
<dbReference type="PROSITE" id="PS51808">
    <property type="entry name" value="CHCH"/>
    <property type="match status" value="1"/>
</dbReference>
<dbReference type="InterPro" id="IPR009069">
    <property type="entry name" value="Cys_alpha_HP_mot_SF"/>
</dbReference>
<accession>A0ABN8P706</accession>
<proteinExistence type="predicted"/>
<name>A0ABN8P706_9CNID</name>
<dbReference type="Proteomes" id="UP001159405">
    <property type="component" value="Unassembled WGS sequence"/>
</dbReference>
<evidence type="ECO:0000313" key="4">
    <source>
        <dbReference type="EMBL" id="CAH3136145.1"/>
    </source>
</evidence>
<evidence type="ECO:0000256" key="1">
    <source>
        <dbReference type="ARBA" id="ARBA00023157"/>
    </source>
</evidence>
<evidence type="ECO:0008006" key="6">
    <source>
        <dbReference type="Google" id="ProtNLM"/>
    </source>
</evidence>
<feature type="domain" description="Sulfotransferase" evidence="2">
    <location>
        <begin position="227"/>
        <end position="491"/>
    </location>
</feature>
<dbReference type="InterPro" id="IPR010625">
    <property type="entry name" value="CHCH"/>
</dbReference>
<dbReference type="SUPFAM" id="SSF47072">
    <property type="entry name" value="Cysteine alpha-hairpin motif"/>
    <property type="match status" value="1"/>
</dbReference>
<protein>
    <recommendedName>
        <fullName evidence="6">Sulfotransferase</fullName>
    </recommendedName>
</protein>
<evidence type="ECO:0000259" key="3">
    <source>
        <dbReference type="Pfam" id="PF06747"/>
    </source>
</evidence>
<dbReference type="Gene3D" id="3.40.50.300">
    <property type="entry name" value="P-loop containing nucleotide triphosphate hydrolases"/>
    <property type="match status" value="1"/>
</dbReference>
<dbReference type="EMBL" id="CALNXK010000057">
    <property type="protein sequence ID" value="CAH3136145.1"/>
    <property type="molecule type" value="Genomic_DNA"/>
</dbReference>
<comment type="caution">
    <text evidence="4">The sequence shown here is derived from an EMBL/GenBank/DDBJ whole genome shotgun (WGS) entry which is preliminary data.</text>
</comment>
<reference evidence="4 5" key="1">
    <citation type="submission" date="2022-05" db="EMBL/GenBank/DDBJ databases">
        <authorList>
            <consortium name="Genoscope - CEA"/>
            <person name="William W."/>
        </authorList>
    </citation>
    <scope>NUCLEOTIDE SEQUENCE [LARGE SCALE GENOMIC DNA]</scope>
</reference>
<dbReference type="InterPro" id="IPR051135">
    <property type="entry name" value="Gal/GlcNAc/GalNAc_ST"/>
</dbReference>
<gene>
    <name evidence="4" type="ORF">PLOB_00038300</name>
</gene>
<feature type="non-terminal residue" evidence="4">
    <location>
        <position position="1"/>
    </location>
</feature>
<dbReference type="SUPFAM" id="SSF52540">
    <property type="entry name" value="P-loop containing nucleoside triphosphate hydrolases"/>
    <property type="match status" value="1"/>
</dbReference>
<keyword evidence="5" id="KW-1185">Reference proteome</keyword>
<feature type="domain" description="CHCH" evidence="3">
    <location>
        <begin position="55"/>
        <end position="88"/>
    </location>
</feature>
<evidence type="ECO:0000259" key="2">
    <source>
        <dbReference type="Pfam" id="PF00685"/>
    </source>
</evidence>
<organism evidence="4 5">
    <name type="scientific">Porites lobata</name>
    <dbReference type="NCBI Taxonomy" id="104759"/>
    <lineage>
        <taxon>Eukaryota</taxon>
        <taxon>Metazoa</taxon>
        <taxon>Cnidaria</taxon>
        <taxon>Anthozoa</taxon>
        <taxon>Hexacorallia</taxon>
        <taxon>Scleractinia</taxon>
        <taxon>Fungiina</taxon>
        <taxon>Poritidae</taxon>
        <taxon>Porites</taxon>
    </lineage>
</organism>